<dbReference type="Proteomes" id="UP000236333">
    <property type="component" value="Unassembled WGS sequence"/>
</dbReference>
<dbReference type="PANTHER" id="PTHR32518">
    <property type="match status" value="1"/>
</dbReference>
<evidence type="ECO:0000256" key="3">
    <source>
        <dbReference type="ARBA" id="ARBA00005684"/>
    </source>
</evidence>
<dbReference type="InterPro" id="IPR003385">
    <property type="entry name" value="Glyco_hydro_77"/>
</dbReference>
<dbReference type="SUPFAM" id="SSF51445">
    <property type="entry name" value="(Trans)glycosidases"/>
    <property type="match status" value="1"/>
</dbReference>
<protein>
    <recommendedName>
        <fullName evidence="4">4-alpha-glucanotransferase</fullName>
        <ecNumber evidence="4">2.4.1.25</ecNumber>
    </recommendedName>
    <alternativeName>
        <fullName evidence="9">Amylomaltase</fullName>
    </alternativeName>
    <alternativeName>
        <fullName evidence="10">Disproportionating enzyme</fullName>
    </alternativeName>
</protein>
<comment type="caution">
    <text evidence="11">The sequence shown here is derived from an EMBL/GenBank/DDBJ whole genome shotgun (WGS) entry which is preliminary data.</text>
</comment>
<gene>
    <name evidence="11" type="ORF">TSOC_014114</name>
</gene>
<keyword evidence="12" id="KW-1185">Reference proteome</keyword>
<keyword evidence="6" id="KW-0328">Glycosyltransferase</keyword>
<name>A0A2J7ZII3_9CHLO</name>
<accession>A0A2J7ZII3</accession>
<proteinExistence type="inferred from homology"/>
<keyword evidence="7 11" id="KW-0808">Transferase</keyword>
<dbReference type="EMBL" id="PGGS01001731">
    <property type="protein sequence ID" value="PNH00079.1"/>
    <property type="molecule type" value="Genomic_DNA"/>
</dbReference>
<comment type="subcellular location">
    <subcellularLocation>
        <location evidence="2">Cytoplasm</location>
    </subcellularLocation>
</comment>
<dbReference type="GO" id="GO:0005737">
    <property type="term" value="C:cytoplasm"/>
    <property type="evidence" value="ECO:0007669"/>
    <property type="project" value="UniProtKB-SubCell"/>
</dbReference>
<evidence type="ECO:0000256" key="10">
    <source>
        <dbReference type="ARBA" id="ARBA00031501"/>
    </source>
</evidence>
<evidence type="ECO:0000256" key="2">
    <source>
        <dbReference type="ARBA" id="ARBA00004496"/>
    </source>
</evidence>
<evidence type="ECO:0000256" key="9">
    <source>
        <dbReference type="ARBA" id="ARBA00031423"/>
    </source>
</evidence>
<feature type="non-terminal residue" evidence="11">
    <location>
        <position position="1"/>
    </location>
</feature>
<dbReference type="AlphaFoldDB" id="A0A2J7ZII3"/>
<evidence type="ECO:0000256" key="1">
    <source>
        <dbReference type="ARBA" id="ARBA00000439"/>
    </source>
</evidence>
<reference evidence="11 12" key="1">
    <citation type="journal article" date="2017" name="Mol. Biol. Evol.">
        <title>The 4-celled Tetrabaena socialis nuclear genome reveals the essential components for genetic control of cell number at the origin of multicellularity in the volvocine lineage.</title>
        <authorList>
            <person name="Featherston J."/>
            <person name="Arakaki Y."/>
            <person name="Hanschen E.R."/>
            <person name="Ferris P.J."/>
            <person name="Michod R.E."/>
            <person name="Olson B.J.S.C."/>
            <person name="Nozaki H."/>
            <person name="Durand P.M."/>
        </authorList>
    </citation>
    <scope>NUCLEOTIDE SEQUENCE [LARGE SCALE GENOMIC DNA]</scope>
    <source>
        <strain evidence="11 12">NIES-571</strain>
    </source>
</reference>
<feature type="non-terminal residue" evidence="11">
    <location>
        <position position="91"/>
    </location>
</feature>
<evidence type="ECO:0000256" key="4">
    <source>
        <dbReference type="ARBA" id="ARBA00012560"/>
    </source>
</evidence>
<dbReference type="InterPro" id="IPR017853">
    <property type="entry name" value="GH"/>
</dbReference>
<sequence length="91" mass="10627">GGELVEVCDTWLDRSHPAALMASAAFTQAHTHILSPQQPTPDRQNWGFPTYDWQAMSADGYGWWRSRLQHLSQYFTAYRIDHVLGFFRIWE</sequence>
<dbReference type="Pfam" id="PF02446">
    <property type="entry name" value="Glyco_hydro_77"/>
    <property type="match status" value="1"/>
</dbReference>
<keyword evidence="5" id="KW-0963">Cytoplasm</keyword>
<comment type="catalytic activity">
    <reaction evidence="1">
        <text>Transfers a segment of a (1-&gt;4)-alpha-D-glucan to a new position in an acceptor, which may be glucose or a (1-&gt;4)-alpha-D-glucan.</text>
        <dbReference type="EC" id="2.4.1.25"/>
    </reaction>
</comment>
<evidence type="ECO:0000256" key="5">
    <source>
        <dbReference type="ARBA" id="ARBA00022490"/>
    </source>
</evidence>
<dbReference type="GO" id="GO:0004134">
    <property type="term" value="F:4-alpha-glucanotransferase activity"/>
    <property type="evidence" value="ECO:0007669"/>
    <property type="project" value="UniProtKB-EC"/>
</dbReference>
<dbReference type="Gene3D" id="3.20.20.80">
    <property type="entry name" value="Glycosidases"/>
    <property type="match status" value="1"/>
</dbReference>
<dbReference type="GO" id="GO:0005975">
    <property type="term" value="P:carbohydrate metabolic process"/>
    <property type="evidence" value="ECO:0007669"/>
    <property type="project" value="InterPro"/>
</dbReference>
<evidence type="ECO:0000256" key="6">
    <source>
        <dbReference type="ARBA" id="ARBA00022676"/>
    </source>
</evidence>
<evidence type="ECO:0000256" key="8">
    <source>
        <dbReference type="ARBA" id="ARBA00023277"/>
    </source>
</evidence>
<dbReference type="OrthoDB" id="6123450at2759"/>
<organism evidence="11 12">
    <name type="scientific">Tetrabaena socialis</name>
    <dbReference type="NCBI Taxonomy" id="47790"/>
    <lineage>
        <taxon>Eukaryota</taxon>
        <taxon>Viridiplantae</taxon>
        <taxon>Chlorophyta</taxon>
        <taxon>core chlorophytes</taxon>
        <taxon>Chlorophyceae</taxon>
        <taxon>CS clade</taxon>
        <taxon>Chlamydomonadales</taxon>
        <taxon>Tetrabaenaceae</taxon>
        <taxon>Tetrabaena</taxon>
    </lineage>
</organism>
<keyword evidence="8" id="KW-0119">Carbohydrate metabolism</keyword>
<dbReference type="EC" id="2.4.1.25" evidence="4"/>
<evidence type="ECO:0000256" key="7">
    <source>
        <dbReference type="ARBA" id="ARBA00022679"/>
    </source>
</evidence>
<evidence type="ECO:0000313" key="11">
    <source>
        <dbReference type="EMBL" id="PNH00079.1"/>
    </source>
</evidence>
<comment type="similarity">
    <text evidence="3">Belongs to the disproportionating enzyme family.</text>
</comment>
<evidence type="ECO:0000313" key="12">
    <source>
        <dbReference type="Proteomes" id="UP000236333"/>
    </source>
</evidence>
<dbReference type="PANTHER" id="PTHR32518:SF3">
    <property type="entry name" value="4-ALPHA-GLUCANOTRANSFERASE"/>
    <property type="match status" value="1"/>
</dbReference>